<evidence type="ECO:0000256" key="1">
    <source>
        <dbReference type="SAM" id="MobiDB-lite"/>
    </source>
</evidence>
<comment type="caution">
    <text evidence="3">The sequence shown here is derived from an EMBL/GenBank/DDBJ whole genome shotgun (WGS) entry which is preliminary data.</text>
</comment>
<reference evidence="3" key="1">
    <citation type="journal article" date="2015" name="Nature">
        <title>Complex archaea that bridge the gap between prokaryotes and eukaryotes.</title>
        <authorList>
            <person name="Spang A."/>
            <person name="Saw J.H."/>
            <person name="Jorgensen S.L."/>
            <person name="Zaremba-Niedzwiedzka K."/>
            <person name="Martijn J."/>
            <person name="Lind A.E."/>
            <person name="van Eijk R."/>
            <person name="Schleper C."/>
            <person name="Guy L."/>
            <person name="Ettema T.J."/>
        </authorList>
    </citation>
    <scope>NUCLEOTIDE SEQUENCE</scope>
</reference>
<accession>A0A0F8XTV2</accession>
<evidence type="ECO:0000313" key="3">
    <source>
        <dbReference type="EMBL" id="KKK72348.1"/>
    </source>
</evidence>
<dbReference type="Pfam" id="PF18932">
    <property type="entry name" value="DUF5681"/>
    <property type="match status" value="1"/>
</dbReference>
<dbReference type="AlphaFoldDB" id="A0A0F8XTV2"/>
<feature type="region of interest" description="Disordered" evidence="1">
    <location>
        <begin position="83"/>
        <end position="105"/>
    </location>
</feature>
<evidence type="ECO:0000259" key="2">
    <source>
        <dbReference type="Pfam" id="PF18932"/>
    </source>
</evidence>
<gene>
    <name evidence="3" type="ORF">LCGC14_2904760</name>
</gene>
<dbReference type="InterPro" id="IPR043736">
    <property type="entry name" value="DUF5681"/>
</dbReference>
<name>A0A0F8XTV2_9ZZZZ</name>
<organism evidence="3">
    <name type="scientific">marine sediment metagenome</name>
    <dbReference type="NCBI Taxonomy" id="412755"/>
    <lineage>
        <taxon>unclassified sequences</taxon>
        <taxon>metagenomes</taxon>
        <taxon>ecological metagenomes</taxon>
    </lineage>
</organism>
<feature type="compositionally biased region" description="Polar residues" evidence="1">
    <location>
        <begin position="7"/>
        <end position="23"/>
    </location>
</feature>
<dbReference type="EMBL" id="LAZR01057298">
    <property type="protein sequence ID" value="KKK72348.1"/>
    <property type="molecule type" value="Genomic_DNA"/>
</dbReference>
<proteinExistence type="predicted"/>
<feature type="region of interest" description="Disordered" evidence="1">
    <location>
        <begin position="1"/>
        <end position="30"/>
    </location>
</feature>
<sequence>MVKAAKQQRTATPGSWKPGQSGNPDGRPVKGFSMAEVLRELLEQGEDKPAARQIAEKAIAAAKGGDMRAIEFIFDRIDGKPKQSLKHEGDEDNPVWVTVKGPPDG</sequence>
<protein>
    <recommendedName>
        <fullName evidence="2">DUF5681 domain-containing protein</fullName>
    </recommendedName>
</protein>
<feature type="domain" description="DUF5681" evidence="2">
    <location>
        <begin position="14"/>
        <end position="81"/>
    </location>
</feature>